<dbReference type="AlphaFoldDB" id="A0AAE3ELN8"/>
<accession>A0AAE3ELN8</accession>
<dbReference type="SMART" id="SM00014">
    <property type="entry name" value="acidPPc"/>
    <property type="match status" value="1"/>
</dbReference>
<dbReference type="CDD" id="cd03392">
    <property type="entry name" value="PAP2_like_2"/>
    <property type="match status" value="1"/>
</dbReference>
<dbReference type="Pfam" id="PF01569">
    <property type="entry name" value="PAP2"/>
    <property type="match status" value="1"/>
</dbReference>
<evidence type="ECO:0000313" key="4">
    <source>
        <dbReference type="Proteomes" id="UP001198163"/>
    </source>
</evidence>
<dbReference type="InterPro" id="IPR000326">
    <property type="entry name" value="PAP2/HPO"/>
</dbReference>
<feature type="transmembrane region" description="Helical" evidence="1">
    <location>
        <begin position="73"/>
        <end position="91"/>
    </location>
</feature>
<dbReference type="Gene3D" id="1.20.144.10">
    <property type="entry name" value="Phosphatidic acid phosphatase type 2/haloperoxidase"/>
    <property type="match status" value="1"/>
</dbReference>
<feature type="transmembrane region" description="Helical" evidence="1">
    <location>
        <begin position="259"/>
        <end position="275"/>
    </location>
</feature>
<feature type="transmembrane region" description="Helical" evidence="1">
    <location>
        <begin position="44"/>
        <end position="67"/>
    </location>
</feature>
<keyword evidence="4" id="KW-1185">Reference proteome</keyword>
<protein>
    <submittedName>
        <fullName evidence="3">Phosphatase PAP2 family protein</fullName>
    </submittedName>
</protein>
<feature type="transmembrane region" description="Helical" evidence="1">
    <location>
        <begin position="296"/>
        <end position="313"/>
    </location>
</feature>
<keyword evidence="1" id="KW-1133">Transmembrane helix</keyword>
<dbReference type="InterPro" id="IPR036938">
    <property type="entry name" value="PAP2/HPO_sf"/>
</dbReference>
<dbReference type="RefSeq" id="WP_230757482.1">
    <property type="nucleotide sequence ID" value="NZ_JAINWA010000003.1"/>
</dbReference>
<feature type="domain" description="Phosphatidic acid phosphatase type 2/haloperoxidase" evidence="2">
    <location>
        <begin position="72"/>
        <end position="206"/>
    </location>
</feature>
<feature type="transmembrane region" description="Helical" evidence="1">
    <location>
        <begin position="163"/>
        <end position="186"/>
    </location>
</feature>
<dbReference type="PANTHER" id="PTHR14969:SF13">
    <property type="entry name" value="AT30094P"/>
    <property type="match status" value="1"/>
</dbReference>
<proteinExistence type="predicted"/>
<reference evidence="3" key="1">
    <citation type="submission" date="2021-08" db="EMBL/GenBank/DDBJ databases">
        <title>Comparative analyses of Brucepasteria parasyntrophica and Teretinema zuelzerae.</title>
        <authorList>
            <person name="Song Y."/>
            <person name="Brune A."/>
        </authorList>
    </citation>
    <scope>NUCLEOTIDE SEQUENCE</scope>
    <source>
        <strain evidence="3">DSM 1903</strain>
    </source>
</reference>
<dbReference type="SUPFAM" id="SSF48317">
    <property type="entry name" value="Acid phosphatase/Vanadium-dependent haloperoxidase"/>
    <property type="match status" value="1"/>
</dbReference>
<name>A0AAE3ELN8_9SPIR</name>
<sequence length="358" mass="37498">MEPSIISAADPLSSAASAALHPVHEWGISVIRAVQEFGGRPLELIAEAFSFVGGPAVYILIIAALYWCVDERKGYAAGLVLFVSNGVNIALKESFRVPRPFSHDPSIKLIDETGWSTPSGHSQNSAAFWPFLVFSPKRKSAGTETAAGTALPDGVKRAGLPPVAGVLAAVGLPLLIGLSRIGLGVHYPTDVLAGWLAGAAISAAALFAVPALRRNPAALRLADALARSAARSGKSMRSFRLSFAAAAALLLNAFSAGDASMGGMIFGFAAGRILLTDTGKTGARFTAAEGSFAKKTVRFALGLAGLGCIYVGLKFVFPGEGSRWYSLFRFVRYGLAGTWATWAAPRLFILTGLSRTDR</sequence>
<keyword evidence="1" id="KW-0472">Membrane</keyword>
<dbReference type="PANTHER" id="PTHR14969">
    <property type="entry name" value="SPHINGOSINE-1-PHOSPHATE PHOSPHOHYDROLASE"/>
    <property type="match status" value="1"/>
</dbReference>
<keyword evidence="1" id="KW-0812">Transmembrane</keyword>
<organism evidence="3 4">
    <name type="scientific">Teretinema zuelzerae</name>
    <dbReference type="NCBI Taxonomy" id="156"/>
    <lineage>
        <taxon>Bacteria</taxon>
        <taxon>Pseudomonadati</taxon>
        <taxon>Spirochaetota</taxon>
        <taxon>Spirochaetia</taxon>
        <taxon>Spirochaetales</taxon>
        <taxon>Treponemataceae</taxon>
        <taxon>Teretinema</taxon>
    </lineage>
</organism>
<gene>
    <name evidence="3" type="ORF">K7J14_13710</name>
</gene>
<feature type="transmembrane region" description="Helical" evidence="1">
    <location>
        <begin position="192"/>
        <end position="212"/>
    </location>
</feature>
<evidence type="ECO:0000259" key="2">
    <source>
        <dbReference type="SMART" id="SM00014"/>
    </source>
</evidence>
<evidence type="ECO:0000313" key="3">
    <source>
        <dbReference type="EMBL" id="MCD1655748.1"/>
    </source>
</evidence>
<dbReference type="EMBL" id="JAINWA010000003">
    <property type="protein sequence ID" value="MCD1655748.1"/>
    <property type="molecule type" value="Genomic_DNA"/>
</dbReference>
<dbReference type="Proteomes" id="UP001198163">
    <property type="component" value="Unassembled WGS sequence"/>
</dbReference>
<feature type="transmembrane region" description="Helical" evidence="1">
    <location>
        <begin position="333"/>
        <end position="353"/>
    </location>
</feature>
<comment type="caution">
    <text evidence="3">The sequence shown here is derived from an EMBL/GenBank/DDBJ whole genome shotgun (WGS) entry which is preliminary data.</text>
</comment>
<evidence type="ECO:0000256" key="1">
    <source>
        <dbReference type="SAM" id="Phobius"/>
    </source>
</evidence>